<sequence length="97" mass="10595">MYAKMTVAPRLASKLAISASLSTRNFARASAPVFKDVAQEIYMKNLRNFKPSTQKVETDQVKDFVPPKAPQAPKFDQDVSAELAAYDAEDSAIAKSA</sequence>
<proteinExistence type="predicted"/>
<dbReference type="STRING" id="215637.A0A4V1J4L2"/>
<dbReference type="GO" id="GO:0046933">
    <property type="term" value="F:proton-transporting ATP synthase activity, rotational mechanism"/>
    <property type="evidence" value="ECO:0007669"/>
    <property type="project" value="TreeGrafter"/>
</dbReference>
<reference evidence="2" key="1">
    <citation type="journal article" date="2018" name="Nat. Microbiol.">
        <title>Leveraging single-cell genomics to expand the fungal tree of life.</title>
        <authorList>
            <person name="Ahrendt S.R."/>
            <person name="Quandt C.A."/>
            <person name="Ciobanu D."/>
            <person name="Clum A."/>
            <person name="Salamov A."/>
            <person name="Andreopoulos B."/>
            <person name="Cheng J.F."/>
            <person name="Woyke T."/>
            <person name="Pelin A."/>
            <person name="Henrissat B."/>
            <person name="Reynolds N.K."/>
            <person name="Benny G.L."/>
            <person name="Smith M.E."/>
            <person name="James T.Y."/>
            <person name="Grigoriev I.V."/>
        </authorList>
    </citation>
    <scope>NUCLEOTIDE SEQUENCE [LARGE SCALE GENOMIC DNA]</scope>
    <source>
        <strain evidence="2">RSA 468</strain>
    </source>
</reference>
<dbReference type="PANTHER" id="PTHR28207">
    <property type="entry name" value="ATP SYNTHASE SUBUNIT H, MITOCHONDRIAL"/>
    <property type="match status" value="1"/>
</dbReference>
<evidence type="ECO:0008006" key="3">
    <source>
        <dbReference type="Google" id="ProtNLM"/>
    </source>
</evidence>
<gene>
    <name evidence="1" type="ORF">BJ085DRAFT_35647</name>
</gene>
<evidence type="ECO:0000313" key="1">
    <source>
        <dbReference type="EMBL" id="RKP35949.1"/>
    </source>
</evidence>
<organism evidence="1 2">
    <name type="scientific">Dimargaris cristalligena</name>
    <dbReference type="NCBI Taxonomy" id="215637"/>
    <lineage>
        <taxon>Eukaryota</taxon>
        <taxon>Fungi</taxon>
        <taxon>Fungi incertae sedis</taxon>
        <taxon>Zoopagomycota</taxon>
        <taxon>Kickxellomycotina</taxon>
        <taxon>Dimargaritomycetes</taxon>
        <taxon>Dimargaritales</taxon>
        <taxon>Dimargaritaceae</taxon>
        <taxon>Dimargaris</taxon>
    </lineage>
</organism>
<accession>A0A4V1J4L2</accession>
<dbReference type="EMBL" id="ML002749">
    <property type="protein sequence ID" value="RKP35949.1"/>
    <property type="molecule type" value="Genomic_DNA"/>
</dbReference>
<dbReference type="Proteomes" id="UP000268162">
    <property type="component" value="Unassembled WGS sequence"/>
</dbReference>
<name>A0A4V1J4L2_9FUNG</name>
<dbReference type="PANTHER" id="PTHR28207:SF1">
    <property type="entry name" value="ATP SYNTHASE SUBUNIT H, MITOCHONDRIAL"/>
    <property type="match status" value="1"/>
</dbReference>
<dbReference type="Pfam" id="PF10775">
    <property type="entry name" value="ATP_sub_h"/>
    <property type="match status" value="1"/>
</dbReference>
<keyword evidence="2" id="KW-1185">Reference proteome</keyword>
<dbReference type="OrthoDB" id="274752at2759"/>
<dbReference type="AlphaFoldDB" id="A0A4V1J4L2"/>
<evidence type="ECO:0000313" key="2">
    <source>
        <dbReference type="Proteomes" id="UP000268162"/>
    </source>
</evidence>
<dbReference type="InterPro" id="IPR019711">
    <property type="entry name" value="ATP_synth_F0_suH"/>
</dbReference>
<protein>
    <recommendedName>
        <fullName evidence="3">ATP synthase complex subunit H-domain-containing protein</fullName>
    </recommendedName>
</protein>